<dbReference type="InterPro" id="IPR013324">
    <property type="entry name" value="RNA_pol_sigma_r3/r4-like"/>
</dbReference>
<dbReference type="PANTHER" id="PTHR40083">
    <property type="entry name" value="UPF0122 PROTEIN CBO2450/CLC_2298"/>
    <property type="match status" value="1"/>
</dbReference>
<gene>
    <name evidence="4" type="ORF">GXN76_09240</name>
</gene>
<protein>
    <recommendedName>
        <fullName evidence="3">UPF0122 protein GXN76_09240</fullName>
    </recommendedName>
</protein>
<reference evidence="4 5" key="1">
    <citation type="submission" date="2020-01" db="EMBL/GenBank/DDBJ databases">
        <authorList>
            <person name="Gulvik C.A."/>
            <person name="Batra D.G."/>
        </authorList>
    </citation>
    <scope>NUCLEOTIDE SEQUENCE [LARGE SCALE GENOMIC DNA]</scope>
    <source>
        <strain evidence="4 5">W9323</strain>
    </source>
</reference>
<dbReference type="KEGG" id="kpul:GXN76_09240"/>
<dbReference type="PANTHER" id="PTHR40083:SF1">
    <property type="entry name" value="UPF0122 PROTEIN YLXM"/>
    <property type="match status" value="1"/>
</dbReference>
<evidence type="ECO:0000256" key="2">
    <source>
        <dbReference type="ARBA" id="ARBA00024764"/>
    </source>
</evidence>
<dbReference type="EMBL" id="CP048104">
    <property type="protein sequence ID" value="QKG84644.1"/>
    <property type="molecule type" value="Genomic_DNA"/>
</dbReference>
<dbReference type="InterPro" id="IPR007394">
    <property type="entry name" value="UPF0122"/>
</dbReference>
<dbReference type="SUPFAM" id="SSF88659">
    <property type="entry name" value="Sigma3 and sigma4 domains of RNA polymerase sigma factors"/>
    <property type="match status" value="1"/>
</dbReference>
<comment type="similarity">
    <text evidence="1 3">Belongs to the UPF0122 family.</text>
</comment>
<evidence type="ECO:0000313" key="4">
    <source>
        <dbReference type="EMBL" id="QKG84644.1"/>
    </source>
</evidence>
<dbReference type="Gene3D" id="1.10.10.10">
    <property type="entry name" value="Winged helix-like DNA-binding domain superfamily/Winged helix DNA-binding domain"/>
    <property type="match status" value="1"/>
</dbReference>
<evidence type="ECO:0000256" key="3">
    <source>
        <dbReference type="HAMAP-Rule" id="MF_00245"/>
    </source>
</evidence>
<evidence type="ECO:0000256" key="1">
    <source>
        <dbReference type="ARBA" id="ARBA00008720"/>
    </source>
</evidence>
<dbReference type="InterPro" id="IPR054831">
    <property type="entry name" value="UPF0122_fam_protein"/>
</dbReference>
<dbReference type="Proteomes" id="UP000503088">
    <property type="component" value="Chromosome"/>
</dbReference>
<comment type="function">
    <text evidence="2 3">Might take part in the signal recognition particle (SRP) pathway. This is inferred from the conservation of its genetic proximity to ftsY/ffh. May be a regulatory protein.</text>
</comment>
<proteinExistence type="inferred from homology"/>
<dbReference type="NCBIfam" id="NF045758">
    <property type="entry name" value="YlxM"/>
    <property type="match status" value="1"/>
</dbReference>
<name>A0A7D3XIQ5_9BACL</name>
<dbReference type="Pfam" id="PF04297">
    <property type="entry name" value="UPF0122"/>
    <property type="match status" value="1"/>
</dbReference>
<evidence type="ECO:0000313" key="5">
    <source>
        <dbReference type="Proteomes" id="UP000503088"/>
    </source>
</evidence>
<keyword evidence="4" id="KW-0238">DNA-binding</keyword>
<dbReference type="HAMAP" id="MF_00245">
    <property type="entry name" value="UPF0122"/>
    <property type="match status" value="1"/>
</dbReference>
<accession>A0A7D3XIQ5</accession>
<sequence length="109" mass="12989">MLEKTTQVNLLYDFYGPLLTERQRNLFELYYHEDWSLSEIAEYHGISRQAVFEGIKRAQKTLEDWEKGLRLSQRHLCRREIVEAIRQKLKGLPEAESVEPLLQKLLDLD</sequence>
<dbReference type="AlphaFoldDB" id="A0A7D3XIQ5"/>
<keyword evidence="5" id="KW-1185">Reference proteome</keyword>
<dbReference type="InterPro" id="IPR036388">
    <property type="entry name" value="WH-like_DNA-bd_sf"/>
</dbReference>
<organism evidence="4 5">
    <name type="scientific">Kroppenstedtia pulmonis</name>
    <dbReference type="NCBI Taxonomy" id="1380685"/>
    <lineage>
        <taxon>Bacteria</taxon>
        <taxon>Bacillati</taxon>
        <taxon>Bacillota</taxon>
        <taxon>Bacilli</taxon>
        <taxon>Bacillales</taxon>
        <taxon>Thermoactinomycetaceae</taxon>
        <taxon>Kroppenstedtia</taxon>
    </lineage>
</organism>
<dbReference type="GO" id="GO:0003677">
    <property type="term" value="F:DNA binding"/>
    <property type="evidence" value="ECO:0007669"/>
    <property type="project" value="UniProtKB-KW"/>
</dbReference>